<comment type="caution">
    <text evidence="1">The sequence shown here is derived from an EMBL/GenBank/DDBJ whole genome shotgun (WGS) entry which is preliminary data.</text>
</comment>
<dbReference type="Proteomes" id="UP000772181">
    <property type="component" value="Unassembled WGS sequence"/>
</dbReference>
<gene>
    <name evidence="1" type="ORF">HY730_08390</name>
</gene>
<name>A0A933GM04_UNCTE</name>
<dbReference type="GO" id="GO:0005829">
    <property type="term" value="C:cytosol"/>
    <property type="evidence" value="ECO:0007669"/>
    <property type="project" value="TreeGrafter"/>
</dbReference>
<dbReference type="SUPFAM" id="SSF53167">
    <property type="entry name" value="Purine and uridine phosphorylases"/>
    <property type="match status" value="1"/>
</dbReference>
<accession>A0A933GM04</accession>
<dbReference type="Gene3D" id="3.40.50.1580">
    <property type="entry name" value="Nucleoside phosphorylase domain"/>
    <property type="match status" value="1"/>
</dbReference>
<evidence type="ECO:0000313" key="1">
    <source>
        <dbReference type="EMBL" id="MBI4596377.1"/>
    </source>
</evidence>
<dbReference type="GO" id="GO:0019284">
    <property type="term" value="P:L-methionine salvage from S-adenosylmethionine"/>
    <property type="evidence" value="ECO:0007669"/>
    <property type="project" value="TreeGrafter"/>
</dbReference>
<dbReference type="AlphaFoldDB" id="A0A933GM04"/>
<dbReference type="GO" id="GO:0008930">
    <property type="term" value="F:methylthioadenosine nucleosidase activity"/>
    <property type="evidence" value="ECO:0007669"/>
    <property type="project" value="TreeGrafter"/>
</dbReference>
<dbReference type="PANTHER" id="PTHR46832:SF1">
    <property type="entry name" value="5'-METHYLTHIOADENOSINE_S-ADENOSYLHOMOCYSTEINE NUCLEOSIDASE"/>
    <property type="match status" value="1"/>
</dbReference>
<dbReference type="EMBL" id="JACQWF010000371">
    <property type="protein sequence ID" value="MBI4596377.1"/>
    <property type="molecule type" value="Genomic_DNA"/>
</dbReference>
<protein>
    <recommendedName>
        <fullName evidence="3">Nucleoside phosphorylase domain-containing protein</fullName>
    </recommendedName>
</protein>
<reference evidence="1" key="1">
    <citation type="submission" date="2020-07" db="EMBL/GenBank/DDBJ databases">
        <title>Huge and variable diversity of episymbiotic CPR bacteria and DPANN archaea in groundwater ecosystems.</title>
        <authorList>
            <person name="He C.Y."/>
            <person name="Keren R."/>
            <person name="Whittaker M."/>
            <person name="Farag I.F."/>
            <person name="Doudna J."/>
            <person name="Cate J.H.D."/>
            <person name="Banfield J.F."/>
        </authorList>
    </citation>
    <scope>NUCLEOTIDE SEQUENCE</scope>
    <source>
        <strain evidence="1">NC_groundwater_1482_Ag_S-0.65um_47_24</strain>
    </source>
</reference>
<organism evidence="1 2">
    <name type="scientific">Tectimicrobiota bacterium</name>
    <dbReference type="NCBI Taxonomy" id="2528274"/>
    <lineage>
        <taxon>Bacteria</taxon>
        <taxon>Pseudomonadati</taxon>
        <taxon>Nitrospinota/Tectimicrobiota group</taxon>
        <taxon>Candidatus Tectimicrobiota</taxon>
    </lineage>
</organism>
<sequence>MANYDPHSRRWDKEVKSLMRKFRRIEKETQIFNGSPSFRQGIILSGEKMIKNGKLPEFANEYHEKALACEEEAAGFCRSCEDCGVSWLVFRGISDFGDQSKRKKCQPWAALTAASAASLFLRTEFRLPSEEINF</sequence>
<evidence type="ECO:0000313" key="2">
    <source>
        <dbReference type="Proteomes" id="UP000772181"/>
    </source>
</evidence>
<dbReference type="InterPro" id="IPR035994">
    <property type="entry name" value="Nucleoside_phosphorylase_sf"/>
</dbReference>
<proteinExistence type="predicted"/>
<dbReference type="GO" id="GO:0008782">
    <property type="term" value="F:adenosylhomocysteine nucleosidase activity"/>
    <property type="evidence" value="ECO:0007669"/>
    <property type="project" value="TreeGrafter"/>
</dbReference>
<dbReference type="GO" id="GO:0009116">
    <property type="term" value="P:nucleoside metabolic process"/>
    <property type="evidence" value="ECO:0007669"/>
    <property type="project" value="InterPro"/>
</dbReference>
<dbReference type="PANTHER" id="PTHR46832">
    <property type="entry name" value="5'-METHYLTHIOADENOSINE/S-ADENOSYLHOMOCYSTEINE NUCLEOSIDASE"/>
    <property type="match status" value="1"/>
</dbReference>
<evidence type="ECO:0008006" key="3">
    <source>
        <dbReference type="Google" id="ProtNLM"/>
    </source>
</evidence>